<dbReference type="GO" id="GO:0016020">
    <property type="term" value="C:membrane"/>
    <property type="evidence" value="ECO:0007669"/>
    <property type="project" value="InterPro"/>
</dbReference>
<evidence type="ECO:0000256" key="8">
    <source>
        <dbReference type="PIRSR" id="PIRSR601382-3"/>
    </source>
</evidence>
<evidence type="ECO:0000256" key="3">
    <source>
        <dbReference type="ARBA" id="ARBA00007658"/>
    </source>
</evidence>
<proteinExistence type="inferred from homology"/>
<organism evidence="10 11">
    <name type="scientific">Mollisia scopiformis</name>
    <name type="common">Conifer needle endophyte fungus</name>
    <name type="synonym">Phialocephala scopiformis</name>
    <dbReference type="NCBI Taxonomy" id="149040"/>
    <lineage>
        <taxon>Eukaryota</taxon>
        <taxon>Fungi</taxon>
        <taxon>Dikarya</taxon>
        <taxon>Ascomycota</taxon>
        <taxon>Pezizomycotina</taxon>
        <taxon>Leotiomycetes</taxon>
        <taxon>Helotiales</taxon>
        <taxon>Mollisiaceae</taxon>
        <taxon>Mollisia</taxon>
    </lineage>
</organism>
<comment type="similarity">
    <text evidence="3 9">Belongs to the glycosyl hydrolase 47 family.</text>
</comment>
<dbReference type="Gene3D" id="1.50.10.10">
    <property type="match status" value="1"/>
</dbReference>
<dbReference type="PRINTS" id="PR00747">
    <property type="entry name" value="GLYHDRLASE47"/>
</dbReference>
<dbReference type="GO" id="GO:0004571">
    <property type="term" value="F:mannosyl-oligosaccharide 1,2-alpha-mannosidase activity"/>
    <property type="evidence" value="ECO:0007669"/>
    <property type="project" value="InterPro"/>
</dbReference>
<feature type="binding site" evidence="7">
    <location>
        <position position="434"/>
    </location>
    <ligand>
        <name>Ca(2+)</name>
        <dbReference type="ChEBI" id="CHEBI:29108"/>
    </ligand>
</feature>
<dbReference type="OrthoDB" id="8118055at2759"/>
<dbReference type="SUPFAM" id="SSF48225">
    <property type="entry name" value="Seven-hairpin glycosidases"/>
    <property type="match status" value="1"/>
</dbReference>
<evidence type="ECO:0000256" key="7">
    <source>
        <dbReference type="PIRSR" id="PIRSR601382-2"/>
    </source>
</evidence>
<dbReference type="UniPathway" id="UPA00378"/>
<evidence type="ECO:0000313" key="10">
    <source>
        <dbReference type="EMBL" id="KUJ24161.1"/>
    </source>
</evidence>
<dbReference type="PANTHER" id="PTHR11742:SF103">
    <property type="entry name" value="ENDOPLASMIC RETICULUM MANNOSIDASE MNL2-RELATED"/>
    <property type="match status" value="1"/>
</dbReference>
<dbReference type="GO" id="GO:0005783">
    <property type="term" value="C:endoplasmic reticulum"/>
    <property type="evidence" value="ECO:0007669"/>
    <property type="project" value="TreeGrafter"/>
</dbReference>
<gene>
    <name evidence="10" type="ORF">LY89DRAFT_604616</name>
</gene>
<accession>A0A194XVK3</accession>
<dbReference type="GeneID" id="28820092"/>
<dbReference type="Proteomes" id="UP000070700">
    <property type="component" value="Unassembled WGS sequence"/>
</dbReference>
<feature type="active site" description="Proton donor" evidence="6">
    <location>
        <position position="58"/>
    </location>
</feature>
<keyword evidence="5 8" id="KW-1015">Disulfide bond</keyword>
<keyword evidence="9" id="KW-0326">Glycosidase</keyword>
<keyword evidence="4 9" id="KW-0378">Hydrolase</keyword>
<reference evidence="10 11" key="1">
    <citation type="submission" date="2015-10" db="EMBL/GenBank/DDBJ databases">
        <title>Full genome of DAOMC 229536 Phialocephala scopiformis, a fungal endophyte of spruce producing the potent anti-insectan compound rugulosin.</title>
        <authorList>
            <consortium name="DOE Joint Genome Institute"/>
            <person name="Walker A.K."/>
            <person name="Frasz S.L."/>
            <person name="Seifert K.A."/>
            <person name="Miller J.D."/>
            <person name="Mondo S.J."/>
            <person name="Labutti K."/>
            <person name="Lipzen A."/>
            <person name="Dockter R."/>
            <person name="Kennedy M."/>
            <person name="Grigoriev I.V."/>
            <person name="Spatafora J.W."/>
        </authorList>
    </citation>
    <scope>NUCLEOTIDE SEQUENCE [LARGE SCALE GENOMIC DNA]</scope>
    <source>
        <strain evidence="10 11">CBS 120377</strain>
    </source>
</reference>
<dbReference type="InterPro" id="IPR050749">
    <property type="entry name" value="Glycosyl_Hydrolase_47"/>
</dbReference>
<feature type="active site" evidence="6">
    <location>
        <position position="348"/>
    </location>
</feature>
<dbReference type="PANTHER" id="PTHR11742">
    <property type="entry name" value="MANNOSYL-OLIGOSACCHARIDE ALPHA-1,2-MANNOSIDASE-RELATED"/>
    <property type="match status" value="1"/>
</dbReference>
<name>A0A194XVK3_MOLSC</name>
<evidence type="ECO:0000256" key="6">
    <source>
        <dbReference type="PIRSR" id="PIRSR601382-1"/>
    </source>
</evidence>
<dbReference type="GO" id="GO:0005975">
    <property type="term" value="P:carbohydrate metabolic process"/>
    <property type="evidence" value="ECO:0007669"/>
    <property type="project" value="InterPro"/>
</dbReference>
<dbReference type="InParanoid" id="A0A194XVK3"/>
<protein>
    <recommendedName>
        <fullName evidence="9">alpha-1,2-Mannosidase</fullName>
        <ecNumber evidence="9">3.2.1.-</ecNumber>
    </recommendedName>
</protein>
<feature type="active site" description="Proton donor" evidence="6">
    <location>
        <position position="308"/>
    </location>
</feature>
<dbReference type="STRING" id="149040.A0A194XVK3"/>
<dbReference type="EMBL" id="KQ947404">
    <property type="protein sequence ID" value="KUJ24161.1"/>
    <property type="molecule type" value="Genomic_DNA"/>
</dbReference>
<dbReference type="EC" id="3.2.1.-" evidence="9"/>
<dbReference type="InterPro" id="IPR036026">
    <property type="entry name" value="Seven-hairpin_glycosidases"/>
</dbReference>
<comment type="pathway">
    <text evidence="2">Protein modification; protein glycosylation.</text>
</comment>
<dbReference type="InterPro" id="IPR012341">
    <property type="entry name" value="6hp_glycosidase-like_sf"/>
</dbReference>
<evidence type="ECO:0000313" key="11">
    <source>
        <dbReference type="Proteomes" id="UP000070700"/>
    </source>
</evidence>
<dbReference type="GO" id="GO:0036503">
    <property type="term" value="P:ERAD pathway"/>
    <property type="evidence" value="ECO:0007669"/>
    <property type="project" value="UniProtKB-ARBA"/>
</dbReference>
<comment type="cofactor">
    <cofactor evidence="1 7">
        <name>Ca(2+)</name>
        <dbReference type="ChEBI" id="CHEBI:29108"/>
    </cofactor>
</comment>
<keyword evidence="11" id="KW-1185">Reference proteome</keyword>
<dbReference type="RefSeq" id="XP_018078516.1">
    <property type="nucleotide sequence ID" value="XM_018210366.1"/>
</dbReference>
<evidence type="ECO:0000256" key="5">
    <source>
        <dbReference type="ARBA" id="ARBA00023157"/>
    </source>
</evidence>
<sequence length="448" mass="49953">MPLSGGQKDPFAGWAATLVDGLDTLYIMGLQEEFDNALKALDSIDFSTPKAERVPVFETTIRFLGGLLGAYDVSGPKYPIILQKADQLGEFLLRAFNTSTGIPVPYFWWGKQDDILQGENNVIIAQIGSLSLEFTRLAQLTGKRKYFDSISKITNHLDAAQNHTRIPGLWPSTIDTKGPSFPSASFTLGAFSDSLYEYLPKEHILLGGNTDQYLRMYRAALGPAAKYHFFQPKTPGNQDILFTGSLEARSEGPPSLNPDVQHLGCYAGGMVGLGARINNSPEELAMAIRLTNGCVWSYQNTASGIMPEIFSVEACQSPCEWTDENAVELGHQHGFTRVVDSSYQLHPEAIESVFVMYRITGDPIWQERGWKMFKVIVKHTRTAIANSRLQDVTNPVPPQEDSMESFWLAETLKYFFLLFSEPDVISLDDFVLNTEAHPFRQRDSSIEL</sequence>
<dbReference type="KEGG" id="psco:LY89DRAFT_604616"/>
<dbReference type="InterPro" id="IPR001382">
    <property type="entry name" value="Glyco_hydro_47"/>
</dbReference>
<evidence type="ECO:0000256" key="1">
    <source>
        <dbReference type="ARBA" id="ARBA00001913"/>
    </source>
</evidence>
<dbReference type="Pfam" id="PF01532">
    <property type="entry name" value="Glyco_hydro_47"/>
    <property type="match status" value="1"/>
</dbReference>
<feature type="disulfide bond" evidence="8">
    <location>
        <begin position="265"/>
        <end position="294"/>
    </location>
</feature>
<evidence type="ECO:0000256" key="4">
    <source>
        <dbReference type="ARBA" id="ARBA00022801"/>
    </source>
</evidence>
<evidence type="ECO:0000256" key="9">
    <source>
        <dbReference type="RuleBase" id="RU361193"/>
    </source>
</evidence>
<dbReference type="GO" id="GO:0005509">
    <property type="term" value="F:calcium ion binding"/>
    <property type="evidence" value="ECO:0007669"/>
    <property type="project" value="InterPro"/>
</dbReference>
<keyword evidence="7" id="KW-0479">Metal-binding</keyword>
<feature type="active site" evidence="6">
    <location>
        <position position="193"/>
    </location>
</feature>
<evidence type="ECO:0000256" key="2">
    <source>
        <dbReference type="ARBA" id="ARBA00004922"/>
    </source>
</evidence>
<keyword evidence="7" id="KW-0106">Calcium</keyword>
<dbReference type="AlphaFoldDB" id="A0A194XVK3"/>